<keyword evidence="4 6" id="KW-0472">Membrane</keyword>
<dbReference type="Proteomes" id="UP001055219">
    <property type="component" value="Unassembled WGS sequence"/>
</dbReference>
<protein>
    <recommendedName>
        <fullName evidence="7">Rhodopsin domain-containing protein</fullName>
    </recommendedName>
</protein>
<dbReference type="InterPro" id="IPR049326">
    <property type="entry name" value="Rhodopsin_dom_fungi"/>
</dbReference>
<dbReference type="PANTHER" id="PTHR33048">
    <property type="entry name" value="PTH11-LIKE INTEGRAL MEMBRANE PROTEIN (AFU_ORTHOLOGUE AFUA_5G11245)"/>
    <property type="match status" value="1"/>
</dbReference>
<evidence type="ECO:0000256" key="1">
    <source>
        <dbReference type="ARBA" id="ARBA00004141"/>
    </source>
</evidence>
<evidence type="ECO:0000256" key="2">
    <source>
        <dbReference type="ARBA" id="ARBA00022692"/>
    </source>
</evidence>
<dbReference type="Pfam" id="PF20684">
    <property type="entry name" value="Fung_rhodopsin"/>
    <property type="match status" value="1"/>
</dbReference>
<comment type="similarity">
    <text evidence="5">Belongs to the SAT4 family.</text>
</comment>
<proteinExistence type="inferred from homology"/>
<feature type="transmembrane region" description="Helical" evidence="6">
    <location>
        <begin position="12"/>
        <end position="33"/>
    </location>
</feature>
<evidence type="ECO:0000259" key="7">
    <source>
        <dbReference type="Pfam" id="PF20684"/>
    </source>
</evidence>
<dbReference type="GeneID" id="75834146"/>
<evidence type="ECO:0000256" key="5">
    <source>
        <dbReference type="ARBA" id="ARBA00038359"/>
    </source>
</evidence>
<keyword evidence="2 6" id="KW-0812">Transmembrane</keyword>
<feature type="transmembrane region" description="Helical" evidence="6">
    <location>
        <begin position="45"/>
        <end position="68"/>
    </location>
</feature>
<sequence>MAAGLDNTKLMVTGIIMSVLASLIFFTHVYLAVIRKRTFSWEDGWLTAAWLVFIAVTSLYLNAGPIIFRLQDVSEGKIEPYATVMDDSLVVQKAFFVVPSVLWICLWLIKASLLCLYKRLMAGLKTYIIFWWIVVFICVVTLALAITSSMLSCSSMTAWFTSGACGTPRDVHAAYISLWYSYSVDVFTDLLVMCLPLGLICNLQMHWRRKITIGALFGLGWVCIAVSTIRATYLGHDNVAEQKFKRPSTSWLALWGIVEAAIAVIIGCGPGLYREAKVLKSGGRLTYNQNYDYNPGGGYIKATSGRSRNKYEDGTLNDNEMMNCPRATAQINNPSDSEEDLFPQRGGKNIRVTTSVVVSQNEDQAHAK</sequence>
<dbReference type="RefSeq" id="XP_051358920.1">
    <property type="nucleotide sequence ID" value="XM_051510174.1"/>
</dbReference>
<organism evidence="8 9">
    <name type="scientific">Emericellopsis cladophorae</name>
    <dbReference type="NCBI Taxonomy" id="2686198"/>
    <lineage>
        <taxon>Eukaryota</taxon>
        <taxon>Fungi</taxon>
        <taxon>Dikarya</taxon>
        <taxon>Ascomycota</taxon>
        <taxon>Pezizomycotina</taxon>
        <taxon>Sordariomycetes</taxon>
        <taxon>Hypocreomycetidae</taxon>
        <taxon>Hypocreales</taxon>
        <taxon>Bionectriaceae</taxon>
        <taxon>Emericellopsis</taxon>
    </lineage>
</organism>
<feature type="transmembrane region" description="Helical" evidence="6">
    <location>
        <begin position="94"/>
        <end position="117"/>
    </location>
</feature>
<dbReference type="PANTHER" id="PTHR33048:SF162">
    <property type="entry name" value="SATRATOXIN BIOSYNTHESIS SC1 CLUSTER PROTEIN 4"/>
    <property type="match status" value="1"/>
</dbReference>
<dbReference type="OrthoDB" id="444631at2759"/>
<gene>
    <name evidence="8" type="ORF">J7T54_007672</name>
</gene>
<feature type="domain" description="Rhodopsin" evidence="7">
    <location>
        <begin position="30"/>
        <end position="272"/>
    </location>
</feature>
<evidence type="ECO:0000313" key="8">
    <source>
        <dbReference type="EMBL" id="KAI6778064.1"/>
    </source>
</evidence>
<keyword evidence="3 6" id="KW-1133">Transmembrane helix</keyword>
<name>A0A9P9XVB5_9HYPO</name>
<feature type="transmembrane region" description="Helical" evidence="6">
    <location>
        <begin position="179"/>
        <end position="201"/>
    </location>
</feature>
<feature type="transmembrane region" description="Helical" evidence="6">
    <location>
        <begin position="129"/>
        <end position="151"/>
    </location>
</feature>
<dbReference type="InterPro" id="IPR052337">
    <property type="entry name" value="SAT4-like"/>
</dbReference>
<evidence type="ECO:0000256" key="6">
    <source>
        <dbReference type="SAM" id="Phobius"/>
    </source>
</evidence>
<feature type="transmembrane region" description="Helical" evidence="6">
    <location>
        <begin position="253"/>
        <end position="273"/>
    </location>
</feature>
<accession>A0A9P9XVB5</accession>
<evidence type="ECO:0000256" key="4">
    <source>
        <dbReference type="ARBA" id="ARBA00023136"/>
    </source>
</evidence>
<comment type="subcellular location">
    <subcellularLocation>
        <location evidence="1">Membrane</location>
        <topology evidence="1">Multi-pass membrane protein</topology>
    </subcellularLocation>
</comment>
<evidence type="ECO:0000256" key="3">
    <source>
        <dbReference type="ARBA" id="ARBA00022989"/>
    </source>
</evidence>
<dbReference type="GO" id="GO:0016020">
    <property type="term" value="C:membrane"/>
    <property type="evidence" value="ECO:0007669"/>
    <property type="project" value="UniProtKB-SubCell"/>
</dbReference>
<reference evidence="8" key="2">
    <citation type="submission" date="2022-07" db="EMBL/GenBank/DDBJ databases">
        <authorList>
            <person name="Goncalves M.F.M."/>
            <person name="Hilario S."/>
            <person name="Van De Peer Y."/>
            <person name="Esteves A.C."/>
            <person name="Alves A."/>
        </authorList>
    </citation>
    <scope>NUCLEOTIDE SEQUENCE</scope>
    <source>
        <strain evidence="8">MUM 19.33</strain>
    </source>
</reference>
<keyword evidence="9" id="KW-1185">Reference proteome</keyword>
<reference evidence="8" key="1">
    <citation type="journal article" date="2021" name="J Fungi (Basel)">
        <title>Genomic and Metabolomic Analyses of the Marine Fungus Emericellopsis cladophorae: Insights into Saltwater Adaptability Mechanisms and Its Biosynthetic Potential.</title>
        <authorList>
            <person name="Goncalves M.F.M."/>
            <person name="Hilario S."/>
            <person name="Van de Peer Y."/>
            <person name="Esteves A.C."/>
            <person name="Alves A."/>
        </authorList>
    </citation>
    <scope>NUCLEOTIDE SEQUENCE</scope>
    <source>
        <strain evidence="8">MUM 19.33</strain>
    </source>
</reference>
<feature type="transmembrane region" description="Helical" evidence="6">
    <location>
        <begin position="213"/>
        <end position="233"/>
    </location>
</feature>
<dbReference type="AlphaFoldDB" id="A0A9P9XVB5"/>
<dbReference type="EMBL" id="JAGIXG020000084">
    <property type="protein sequence ID" value="KAI6778064.1"/>
    <property type="molecule type" value="Genomic_DNA"/>
</dbReference>
<comment type="caution">
    <text evidence="8">The sequence shown here is derived from an EMBL/GenBank/DDBJ whole genome shotgun (WGS) entry which is preliminary data.</text>
</comment>
<evidence type="ECO:0000313" key="9">
    <source>
        <dbReference type="Proteomes" id="UP001055219"/>
    </source>
</evidence>